<dbReference type="SMART" id="SM00443">
    <property type="entry name" value="G_patch"/>
    <property type="match status" value="1"/>
</dbReference>
<sequence length="867" mass="98882">MPSYNSHTMLGAKNFESSSDDSSDDDEPEMVVASTASSENDDDDEEDDETGVPKQFAKKKHGSSTAKSTANEEPAMKRPRFDEATTSGSGTSGGAAAAAAPYYSDMTRRMMEKMNYDASKGLGKRGQGRVDIVPVSQQKGRRGLGLKLDQLDQAASGFDETAEVLTIPEKVTWFEAGTEESELANLSRDVLEGWLRYGPPKMNIDDEDQFCEPAVLEKVLESKTAFDKLGAQDMRMARTRSNPFETIKSSIFMNRAAVKMANMDSMFDYMFTSPVDGAGNSLVKDSDLLYFADVCAGPGGFSEYFLWRKKWLAKGFGFTLKECNDFKLEDFKAGTPETFDTYYGPKENGDVFDPENIQAFADYVLRQTETGVHVMMADGGFSVEGRENEQEILSKQLYLCQILVALSIVRTEGHFVVKLFDLFTPFSVGLIYLVSKCFKKISICKPNTSRPANSERYLVCKWKNPGTDAIQRHLFEVNEFLFNKKDQKDILELVPFDVLKEDEAFFQYVYDSNNEIGRNQVVGLRKIAAYTENTNLVESRQAKIRSDCLTIWKLPDVLRRHPPPAKPDEYARQILGDWQQQFLSSEGYPLQPKEDLFSSIHGWQFVPVAVTEHVDKTIRTFFMGRGGKDVFYFDKNFWNRLQDAHLELPPKTLVYGEVVKELQGEGRSQVAIHAFHIIDGLMLGGVDIRRLPLAERLRMCEKFAKAINKPPKPDSSGTRTMPVRSKRSFELYGMEDFFERMDTYQLKDGARRKGYKVRNTNEPDRFYVPRGLLFLSEVRNDYLKQFSKTHNKFYYYHKARKASFFPDQMKCVEETIASFRNCLENRVLWTWADVRQVLSEQESGRTVKDPQLVYRTDLEQFLVKKSV</sequence>
<organism evidence="5">
    <name type="scientific">Culex pipiens</name>
    <name type="common">House mosquito</name>
    <dbReference type="NCBI Taxonomy" id="7175"/>
    <lineage>
        <taxon>Eukaryota</taxon>
        <taxon>Metazoa</taxon>
        <taxon>Ecdysozoa</taxon>
        <taxon>Arthropoda</taxon>
        <taxon>Hexapoda</taxon>
        <taxon>Insecta</taxon>
        <taxon>Pterygota</taxon>
        <taxon>Neoptera</taxon>
        <taxon>Endopterygota</taxon>
        <taxon>Diptera</taxon>
        <taxon>Nematocera</taxon>
        <taxon>Culicoidea</taxon>
        <taxon>Culicidae</taxon>
        <taxon>Culicinae</taxon>
        <taxon>Culicini</taxon>
        <taxon>Culex</taxon>
        <taxon>Culex</taxon>
    </lineage>
</organism>
<dbReference type="PROSITE" id="PS50174">
    <property type="entry name" value="G_PATCH"/>
    <property type="match status" value="1"/>
</dbReference>
<dbReference type="PROSITE" id="PS51613">
    <property type="entry name" value="SAM_MT_RRMJ"/>
    <property type="match status" value="1"/>
</dbReference>
<dbReference type="InterPro" id="IPR050851">
    <property type="entry name" value="mRNA_Cap_2O-Ribose_MeTrfase"/>
</dbReference>
<evidence type="ECO:0000313" key="5">
    <source>
        <dbReference type="EMBL" id="CAG6559922.1"/>
    </source>
</evidence>
<dbReference type="PANTHER" id="PTHR16121">
    <property type="entry name" value="CAP-SPECIFIC MRNA (NUCLEOSIDE-2'-O-)-METHYLTRANSFERASE 1-RELATED"/>
    <property type="match status" value="1"/>
</dbReference>
<dbReference type="EMBL" id="HBUE01157654">
    <property type="protein sequence ID" value="CAG6508566.1"/>
    <property type="molecule type" value="Transcribed_RNA"/>
</dbReference>
<dbReference type="InterPro" id="IPR029063">
    <property type="entry name" value="SAM-dependent_MTases_sf"/>
</dbReference>
<protein>
    <recommendedName>
        <fullName evidence="1">Cap-specific mRNA (nucleoside-2'-O-)-methyltransferase 1</fullName>
        <ecNumber evidence="1">2.1.1.57</ecNumber>
    </recommendedName>
    <alternativeName>
        <fullName evidence="1">Cap1 2'O-ribose methyltransferase 1</fullName>
    </alternativeName>
</protein>
<keyword evidence="1" id="KW-0507">mRNA processing</keyword>
<feature type="domain" description="RrmJ-type SAM-dependent 2'-O-MTase" evidence="4">
    <location>
        <begin position="251"/>
        <end position="464"/>
    </location>
</feature>
<dbReference type="Pfam" id="PF01585">
    <property type="entry name" value="G-patch"/>
    <property type="match status" value="1"/>
</dbReference>
<evidence type="ECO:0000256" key="2">
    <source>
        <dbReference type="SAM" id="MobiDB-lite"/>
    </source>
</evidence>
<dbReference type="SUPFAM" id="SSF53335">
    <property type="entry name" value="S-adenosyl-L-methionine-dependent methyltransferases"/>
    <property type="match status" value="1"/>
</dbReference>
<keyword evidence="1" id="KW-0539">Nucleus</keyword>
<feature type="compositionally biased region" description="Basic and acidic residues" evidence="2">
    <location>
        <begin position="74"/>
        <end position="83"/>
    </location>
</feature>
<comment type="catalytic activity">
    <reaction evidence="1">
        <text>a 5'-end (N(7)-methyl 5'-triphosphoguanosine)-ribonucleoside in mRNA + S-adenosyl-L-methionine = a 5'-end (N(7)-methyl 5'-triphosphoguanosine)-(2'-O-methyl-ribonucleoside) in mRNA + S-adenosyl-L-homocysteine + H(+)</text>
        <dbReference type="Rhea" id="RHEA:67020"/>
        <dbReference type="Rhea" id="RHEA-COMP:17167"/>
        <dbReference type="Rhea" id="RHEA-COMP:17168"/>
        <dbReference type="ChEBI" id="CHEBI:15378"/>
        <dbReference type="ChEBI" id="CHEBI:57856"/>
        <dbReference type="ChEBI" id="CHEBI:59789"/>
        <dbReference type="ChEBI" id="CHEBI:156461"/>
        <dbReference type="ChEBI" id="CHEBI:167609"/>
        <dbReference type="EC" id="2.1.1.57"/>
    </reaction>
</comment>
<evidence type="ECO:0000259" key="3">
    <source>
        <dbReference type="PROSITE" id="PS50174"/>
    </source>
</evidence>
<evidence type="ECO:0000256" key="1">
    <source>
        <dbReference type="RuleBase" id="RU368012"/>
    </source>
</evidence>
<comment type="function">
    <text evidence="1">S-adenosyl-L-methionine-dependent methyltransferase that mediates RNA cap1 2'-O-ribose methylation to the 5'-cap structure of RNAs. Methylates the ribose of the first nucleotide of a m(7)GpppG-capped mRNA to produce m(7)GpppNmp (cap1).</text>
</comment>
<keyword evidence="1" id="KW-0506">mRNA capping</keyword>
<dbReference type="EC" id="2.1.1.57" evidence="1"/>
<dbReference type="SUPFAM" id="SSF56091">
    <property type="entry name" value="DNA ligase/mRNA capping enzyme, catalytic domain"/>
    <property type="match status" value="1"/>
</dbReference>
<dbReference type="GO" id="GO:0004483">
    <property type="term" value="F:methyltransferase cap1 activity"/>
    <property type="evidence" value="ECO:0007669"/>
    <property type="project" value="UniProtKB-UniRule"/>
</dbReference>
<dbReference type="GO" id="GO:0032259">
    <property type="term" value="P:methylation"/>
    <property type="evidence" value="ECO:0007669"/>
    <property type="project" value="UniProtKB-KW"/>
</dbReference>
<dbReference type="GO" id="GO:0005737">
    <property type="term" value="C:cytoplasm"/>
    <property type="evidence" value="ECO:0007669"/>
    <property type="project" value="TreeGrafter"/>
</dbReference>
<evidence type="ECO:0000259" key="4">
    <source>
        <dbReference type="PROSITE" id="PS51613"/>
    </source>
</evidence>
<feature type="compositionally biased region" description="Acidic residues" evidence="2">
    <location>
        <begin position="39"/>
        <end position="50"/>
    </location>
</feature>
<dbReference type="Gene3D" id="3.40.50.12760">
    <property type="match status" value="1"/>
</dbReference>
<proteinExistence type="predicted"/>
<dbReference type="GO" id="GO:0005634">
    <property type="term" value="C:nucleus"/>
    <property type="evidence" value="ECO:0007669"/>
    <property type="project" value="UniProtKB-SubCell"/>
</dbReference>
<dbReference type="Gene3D" id="3.30.470.30">
    <property type="entry name" value="DNA ligase/mRNA capping enzyme"/>
    <property type="match status" value="1"/>
</dbReference>
<dbReference type="FunFam" id="3.40.50.12760:FF:000004">
    <property type="entry name" value="FtsJ-like methyltransferase"/>
    <property type="match status" value="1"/>
</dbReference>
<dbReference type="InterPro" id="IPR000467">
    <property type="entry name" value="G_patch_dom"/>
</dbReference>
<dbReference type="Pfam" id="PF01728">
    <property type="entry name" value="FtsJ"/>
    <property type="match status" value="1"/>
</dbReference>
<reference evidence="5" key="1">
    <citation type="submission" date="2021-05" db="EMBL/GenBank/DDBJ databases">
        <authorList>
            <person name="Alioto T."/>
            <person name="Alioto T."/>
            <person name="Gomez Garrido J."/>
        </authorList>
    </citation>
    <scope>NUCLEOTIDE SEQUENCE</scope>
</reference>
<keyword evidence="1" id="KW-0949">S-adenosyl-L-methionine</keyword>
<keyword evidence="1 5" id="KW-0808">Transferase</keyword>
<dbReference type="GO" id="GO:0006370">
    <property type="term" value="P:7-methylguanosine mRNA capping"/>
    <property type="evidence" value="ECO:0007669"/>
    <property type="project" value="UniProtKB-UniRule"/>
</dbReference>
<dbReference type="PANTHER" id="PTHR16121:SF0">
    <property type="entry name" value="CAP-SPECIFIC MRNA (NUCLEOSIDE-2'-O-)-METHYLTRANSFERASE 1"/>
    <property type="match status" value="1"/>
</dbReference>
<dbReference type="GO" id="GO:0016556">
    <property type="term" value="P:mRNA modification"/>
    <property type="evidence" value="ECO:0007669"/>
    <property type="project" value="UniProtKB-UniRule"/>
</dbReference>
<comment type="subcellular location">
    <subcellularLocation>
        <location evidence="1">Nucleus</location>
    </subcellularLocation>
</comment>
<feature type="compositionally biased region" description="Low complexity" evidence="2">
    <location>
        <begin position="84"/>
        <end position="98"/>
    </location>
</feature>
<dbReference type="InterPro" id="IPR025816">
    <property type="entry name" value="RrmJ-type_MeTrfase"/>
</dbReference>
<keyword evidence="1 5" id="KW-0489">Methyltransferase</keyword>
<feature type="compositionally biased region" description="Acidic residues" evidence="2">
    <location>
        <begin position="18"/>
        <end position="29"/>
    </location>
</feature>
<dbReference type="AlphaFoldDB" id="A0A8D8IX13"/>
<accession>A0A8D8IX13</accession>
<dbReference type="GO" id="GO:0003676">
    <property type="term" value="F:nucleic acid binding"/>
    <property type="evidence" value="ECO:0007669"/>
    <property type="project" value="UniProtKB-UniRule"/>
</dbReference>
<name>A0A8D8IX13_CULPI</name>
<feature type="region of interest" description="Disordered" evidence="2">
    <location>
        <begin position="1"/>
        <end position="98"/>
    </location>
</feature>
<dbReference type="InterPro" id="IPR002877">
    <property type="entry name" value="RNA_MeTrfase_FtsJ_dom"/>
</dbReference>
<feature type="domain" description="G-patch" evidence="3">
    <location>
        <begin position="103"/>
        <end position="149"/>
    </location>
</feature>
<dbReference type="EMBL" id="HBUE01262777">
    <property type="protein sequence ID" value="CAG6559922.1"/>
    <property type="molecule type" value="Transcribed_RNA"/>
</dbReference>